<keyword evidence="1" id="KW-0472">Membrane</keyword>
<feature type="domain" description="FecR protein" evidence="2">
    <location>
        <begin position="205"/>
        <end position="291"/>
    </location>
</feature>
<dbReference type="InterPro" id="IPR006860">
    <property type="entry name" value="FecR"/>
</dbReference>
<dbReference type="GO" id="GO:0016989">
    <property type="term" value="F:sigma factor antagonist activity"/>
    <property type="evidence" value="ECO:0007669"/>
    <property type="project" value="TreeGrafter"/>
</dbReference>
<dbReference type="Proteomes" id="UP000190166">
    <property type="component" value="Unassembled WGS sequence"/>
</dbReference>
<proteinExistence type="predicted"/>
<dbReference type="Gene3D" id="3.55.50.30">
    <property type="match status" value="1"/>
</dbReference>
<dbReference type="PANTHER" id="PTHR30273:SF2">
    <property type="entry name" value="PROTEIN FECR"/>
    <property type="match status" value="1"/>
</dbReference>
<protein>
    <submittedName>
        <fullName evidence="4">FecR family protein</fullName>
    </submittedName>
</protein>
<dbReference type="InterPro" id="IPR012373">
    <property type="entry name" value="Ferrdict_sens_TM"/>
</dbReference>
<keyword evidence="5" id="KW-1185">Reference proteome</keyword>
<dbReference type="AlphaFoldDB" id="A0A1T5N5D7"/>
<dbReference type="PANTHER" id="PTHR30273">
    <property type="entry name" value="PERIPLASMIC SIGNAL SENSOR AND SIGMA FACTOR ACTIVATOR FECR-RELATED"/>
    <property type="match status" value="1"/>
</dbReference>
<keyword evidence="1" id="KW-1133">Transmembrane helix</keyword>
<evidence type="ECO:0000313" key="4">
    <source>
        <dbReference type="EMBL" id="SKC95690.1"/>
    </source>
</evidence>
<dbReference type="RefSeq" id="WP_079467817.1">
    <property type="nucleotide sequence ID" value="NZ_FUZZ01000001.1"/>
</dbReference>
<dbReference type="EMBL" id="FUZZ01000001">
    <property type="protein sequence ID" value="SKC95690.1"/>
    <property type="molecule type" value="Genomic_DNA"/>
</dbReference>
<dbReference type="Pfam" id="PF16344">
    <property type="entry name" value="FecR_C"/>
    <property type="match status" value="1"/>
</dbReference>
<evidence type="ECO:0000259" key="2">
    <source>
        <dbReference type="Pfam" id="PF04773"/>
    </source>
</evidence>
<accession>A0A1T5N5D7</accession>
<evidence type="ECO:0000256" key="1">
    <source>
        <dbReference type="SAM" id="Phobius"/>
    </source>
</evidence>
<dbReference type="Gene3D" id="2.60.120.1440">
    <property type="match status" value="1"/>
</dbReference>
<evidence type="ECO:0000259" key="3">
    <source>
        <dbReference type="Pfam" id="PF16344"/>
    </source>
</evidence>
<dbReference type="InterPro" id="IPR032508">
    <property type="entry name" value="FecR_C"/>
</dbReference>
<name>A0A1T5N5D7_9BACT</name>
<evidence type="ECO:0000313" key="5">
    <source>
        <dbReference type="Proteomes" id="UP000190166"/>
    </source>
</evidence>
<gene>
    <name evidence="4" type="ORF">SAMN05660461_0484</name>
</gene>
<dbReference type="Pfam" id="PF04773">
    <property type="entry name" value="FecR"/>
    <property type="match status" value="1"/>
</dbReference>
<keyword evidence="1" id="KW-0812">Transmembrane</keyword>
<feature type="domain" description="Protein FecR C-terminal" evidence="3">
    <location>
        <begin position="332"/>
        <end position="393"/>
    </location>
</feature>
<dbReference type="STRING" id="393003.SAMN05660461_0484"/>
<feature type="transmembrane region" description="Helical" evidence="1">
    <location>
        <begin position="100"/>
        <end position="118"/>
    </location>
</feature>
<sequence>MAADRLSELFERYLARTANPAEKEALAALALEAENEEKLKELISQSWELTGVEEDMPEAVAEQVLSRILHYEDTQVPARHEVASGRPAGRRIFLRRWERAGVAATIFLIAGIALWMLAVRPSGSHRHQNAQLSDLAAPSAVKAMITLADGKQIALDSAAKGLLAMQGDVEVVREANGDIRYADSQPAGGEVTYNTLFNPRGSKVAVITLADGTRVWLNSESSLRFYSAVGKDARRVELSGEAYFEVAKDPGHGFIVSADGVSTEVLGTHFNVNRYSDESTARITLLEGAIKVKQGIATAVLKPGQQANVTSKIEVLPQVDTDAAVAWKNGLFNFQDQPLSTVLKQVARWYDINIIYEKQVPDIMFFGEIESNVSLAQMLHFLERSGVRFTMDSQKKQLIIH</sequence>
<organism evidence="4 5">
    <name type="scientific">Chitinophaga ginsengisegetis</name>
    <dbReference type="NCBI Taxonomy" id="393003"/>
    <lineage>
        <taxon>Bacteria</taxon>
        <taxon>Pseudomonadati</taxon>
        <taxon>Bacteroidota</taxon>
        <taxon>Chitinophagia</taxon>
        <taxon>Chitinophagales</taxon>
        <taxon>Chitinophagaceae</taxon>
        <taxon>Chitinophaga</taxon>
    </lineage>
</organism>
<reference evidence="4 5" key="1">
    <citation type="submission" date="2017-02" db="EMBL/GenBank/DDBJ databases">
        <authorList>
            <person name="Peterson S.W."/>
        </authorList>
    </citation>
    <scope>NUCLEOTIDE SEQUENCE [LARGE SCALE GENOMIC DNA]</scope>
    <source>
        <strain evidence="4 5">DSM 18108</strain>
    </source>
</reference>